<dbReference type="Proteomes" id="UP000272503">
    <property type="component" value="Unassembled WGS sequence"/>
</dbReference>
<accession>A0A3L7A8B2</accession>
<proteinExistence type="predicted"/>
<sequence>MLNEEAAVRAEPFILMTDTVTDLDDLVAHPDRYLVSMYAEPARAAELWHRRLRTAPYGSEGSLSLTYFGHELLGPRLWDEVTGIWCALIDTIADFTVAGAGERLFPGQPVPIRLERAGSRALFSVNGTRTLVAPELFIPGVLTAAASYCRWVEEHVGASESSLSAQTERLLQARETTG</sequence>
<organism evidence="1 2">
    <name type="scientific">Mycetocola tolaasinivorans</name>
    <dbReference type="NCBI Taxonomy" id="76635"/>
    <lineage>
        <taxon>Bacteria</taxon>
        <taxon>Bacillati</taxon>
        <taxon>Actinomycetota</taxon>
        <taxon>Actinomycetes</taxon>
        <taxon>Micrococcales</taxon>
        <taxon>Microbacteriaceae</taxon>
        <taxon>Mycetocola</taxon>
    </lineage>
</organism>
<name>A0A3L7A8B2_9MICO</name>
<dbReference type="EMBL" id="RCUX01000005">
    <property type="protein sequence ID" value="RLP76098.1"/>
    <property type="molecule type" value="Genomic_DNA"/>
</dbReference>
<protein>
    <submittedName>
        <fullName evidence="1">Uncharacterized protein</fullName>
    </submittedName>
</protein>
<evidence type="ECO:0000313" key="1">
    <source>
        <dbReference type="EMBL" id="RLP76098.1"/>
    </source>
</evidence>
<dbReference type="AlphaFoldDB" id="A0A3L7A8B2"/>
<reference evidence="1 2" key="1">
    <citation type="submission" date="2018-10" db="EMBL/GenBank/DDBJ databases">
        <authorList>
            <person name="Li J."/>
        </authorList>
    </citation>
    <scope>NUCLEOTIDE SEQUENCE [LARGE SCALE GENOMIC DNA]</scope>
    <source>
        <strain evidence="1 2">IF 016277</strain>
    </source>
</reference>
<evidence type="ECO:0000313" key="2">
    <source>
        <dbReference type="Proteomes" id="UP000272503"/>
    </source>
</evidence>
<keyword evidence="2" id="KW-1185">Reference proteome</keyword>
<comment type="caution">
    <text evidence="1">The sequence shown here is derived from an EMBL/GenBank/DDBJ whole genome shotgun (WGS) entry which is preliminary data.</text>
</comment>
<gene>
    <name evidence="1" type="ORF">D9V32_08050</name>
</gene>